<dbReference type="AlphaFoldDB" id="A0A6A3MK41"/>
<dbReference type="EMBL" id="QXFU01000555">
    <property type="protein sequence ID" value="KAE9029850.1"/>
    <property type="molecule type" value="Genomic_DNA"/>
</dbReference>
<sequence length="220" mass="22470">MCAAAPPAKTSAASPRQAALPGTISAVPVAFPEPVARPGSTSSTSSASIAGAGSAISCLSSLAAPAFDMPSGANNSATMAPSLDASGFSSHSARLTVHGTPTVPGGGTGFSRSPVLDIRSGKHGALSGVFEDDPSVHPVNGGVEVGAVETEASTTSVPPDTTPKLKKRTRDAADVMEEVMDKAVKAVREASRREFEEYIKHQEKENEKTRALLRELFGGN</sequence>
<comment type="caution">
    <text evidence="1">The sequence shown here is derived from an EMBL/GenBank/DDBJ whole genome shotgun (WGS) entry which is preliminary data.</text>
</comment>
<evidence type="ECO:0000313" key="1">
    <source>
        <dbReference type="EMBL" id="KAE9029850.1"/>
    </source>
</evidence>
<evidence type="ECO:0000313" key="2">
    <source>
        <dbReference type="Proteomes" id="UP000435112"/>
    </source>
</evidence>
<reference evidence="1 2" key="1">
    <citation type="submission" date="2018-09" db="EMBL/GenBank/DDBJ databases">
        <title>Genomic investigation of the strawberry pathogen Phytophthora fragariae indicates pathogenicity is determined by transcriptional variation in three key races.</title>
        <authorList>
            <person name="Adams T.M."/>
            <person name="Armitage A.D."/>
            <person name="Sobczyk M.K."/>
            <person name="Bates H.J."/>
            <person name="Dunwell J.M."/>
            <person name="Nellist C.F."/>
            <person name="Harrison R.J."/>
        </authorList>
    </citation>
    <scope>NUCLEOTIDE SEQUENCE [LARGE SCALE GENOMIC DNA]</scope>
    <source>
        <strain evidence="1 2">SCRP324</strain>
    </source>
</reference>
<proteinExistence type="predicted"/>
<protein>
    <submittedName>
        <fullName evidence="1">Uncharacterized protein</fullName>
    </submittedName>
</protein>
<dbReference type="Proteomes" id="UP000435112">
    <property type="component" value="Unassembled WGS sequence"/>
</dbReference>
<organism evidence="1 2">
    <name type="scientific">Phytophthora rubi</name>
    <dbReference type="NCBI Taxonomy" id="129364"/>
    <lineage>
        <taxon>Eukaryota</taxon>
        <taxon>Sar</taxon>
        <taxon>Stramenopiles</taxon>
        <taxon>Oomycota</taxon>
        <taxon>Peronosporomycetes</taxon>
        <taxon>Peronosporales</taxon>
        <taxon>Peronosporaceae</taxon>
        <taxon>Phytophthora</taxon>
    </lineage>
</organism>
<name>A0A6A3MK41_9STRA</name>
<gene>
    <name evidence="1" type="ORF">PR002_g10026</name>
</gene>
<accession>A0A6A3MK41</accession>